<evidence type="ECO:0000313" key="2">
    <source>
        <dbReference type="Proteomes" id="UP000032726"/>
    </source>
</evidence>
<evidence type="ECO:0000313" key="1">
    <source>
        <dbReference type="EMBL" id="AKA33914.1"/>
    </source>
</evidence>
<protein>
    <submittedName>
        <fullName evidence="1">Uncharacterized protein</fullName>
    </submittedName>
</protein>
<dbReference type="HOGENOM" id="CLU_1004062_0_0_10"/>
<accession>A0A0D5YPP8</accession>
<gene>
    <name evidence="1" type="ORF">VC82_227</name>
</gene>
<sequence>MYKPKIDITGDQRYYNMIILRTEGFIAIEELAKSFKDWTQIKSEEIMSAKVIHLVYNTDRPYHRGLQEHFNVDKSKAKAYLGNKVKNFAYDSLILHFKADGIVCLLTPFSELLSQFIKDVLNQLKIQPKYLIIRIFNLINTVIGNELVSKNITVKTTGVGISKRSRGDISNVIIKGNKPLSTDIGELVFDLLSNKNNDEKNIWIPSTSRFKCVVGRDDGLSRINLSLNADRYGNYKLYLQKGCLNLISLIYFISFLNDSDYFDNTSISPLDRENAEI</sequence>
<keyword evidence="2" id="KW-1185">Reference proteome</keyword>
<dbReference type="EMBL" id="CP011071">
    <property type="protein sequence ID" value="AKA33914.1"/>
    <property type="molecule type" value="Genomic_DNA"/>
</dbReference>
<dbReference type="KEGG" id="mlt:VC82_227"/>
<dbReference type="AlphaFoldDB" id="A0A0D5YPP8"/>
<organism evidence="1 2">
    <name type="scientific">Flagellimonas lutaonensis</name>
    <dbReference type="NCBI Taxonomy" id="516051"/>
    <lineage>
        <taxon>Bacteria</taxon>
        <taxon>Pseudomonadati</taxon>
        <taxon>Bacteroidota</taxon>
        <taxon>Flavobacteriia</taxon>
        <taxon>Flavobacteriales</taxon>
        <taxon>Flavobacteriaceae</taxon>
        <taxon>Flagellimonas</taxon>
    </lineage>
</organism>
<proteinExistence type="predicted"/>
<reference evidence="1 2" key="1">
    <citation type="submission" date="2015-03" db="EMBL/GenBank/DDBJ databases">
        <title>Complete genome sequence of Muricauda lutaonensis CC-HSB-11T, isolated from a coastal hot spring.</title>
        <authorList>
            <person name="Kim K.M."/>
        </authorList>
    </citation>
    <scope>NUCLEOTIDE SEQUENCE [LARGE SCALE GENOMIC DNA]</scope>
    <source>
        <strain evidence="1 2">CC-HSB-11</strain>
    </source>
</reference>
<name>A0A0D5YPP8_9FLAO</name>
<dbReference type="RefSeq" id="WP_045800751.1">
    <property type="nucleotide sequence ID" value="NZ_CP011071.1"/>
</dbReference>
<dbReference type="Proteomes" id="UP000032726">
    <property type="component" value="Chromosome"/>
</dbReference>
<dbReference type="STRING" id="516051.VC82_227"/>